<feature type="region of interest" description="Disordered" evidence="6">
    <location>
        <begin position="126"/>
        <end position="150"/>
    </location>
</feature>
<feature type="transmembrane region" description="Helical" evidence="7">
    <location>
        <begin position="856"/>
        <end position="879"/>
    </location>
</feature>
<feature type="transmembrane region" description="Helical" evidence="7">
    <location>
        <begin position="38"/>
        <end position="58"/>
    </location>
</feature>
<evidence type="ECO:0000256" key="2">
    <source>
        <dbReference type="ARBA" id="ARBA00022475"/>
    </source>
</evidence>
<feature type="transmembrane region" description="Helical" evidence="7">
    <location>
        <begin position="311"/>
        <end position="335"/>
    </location>
</feature>
<feature type="transmembrane region" description="Helical" evidence="7">
    <location>
        <begin position="6"/>
        <end position="26"/>
    </location>
</feature>
<name>A0ABU3M9B1_9PROT</name>
<evidence type="ECO:0000256" key="1">
    <source>
        <dbReference type="ARBA" id="ARBA00004651"/>
    </source>
</evidence>
<feature type="domain" description="MacB-like periplasmic core" evidence="9">
    <location>
        <begin position="42"/>
        <end position="281"/>
    </location>
</feature>
<dbReference type="RefSeq" id="WP_314279344.1">
    <property type="nucleotide sequence ID" value="NZ_JAVVDO010000001.1"/>
</dbReference>
<sequence length="890" mass="93060">MSASAFPGQAAGGGASAGTLALAWRLARRELRGGVKGLRIVLACLALGVAAIAAVGTLRAAVESGLAADGARLLGGDLEVRASQRPMPEEGRRWLEAQGARVSEVVSMRAMAVASHVVPLAAPQAAPQAAGGGTAPAGAEAEPRSGTDRSLVELKAVDGAYPLYGTLELDPPGPPDHPLGDSPDAEGRWPLALDRLVLDRLGLKVGDTVRIGEARFVLRGTVASEPDKVASAFQFGPRAIVPLAAIPATQLVQPGSLVTYAYRLRLPPGTDEARFTAALRAQSFADSGWRIRDASDGAPGVGRFVDNAASFLTLAGLTALLVGGIGVATGVRAWLDRRARTIATLRCLGAPARVIFATYLLQLLVLSALGIAIGLLGGTGLTWLAAKALAGVLPVPPRFGFYPLPLLVAAVYGLLAALAFSLWPLGRAREIPGAALFRDVVQPVAGRPRLWLLLVNGIMIALLVALVVLSSEQKLFALWFCLGAAVTLALFRGGAWALQALARRFRGVRRPELRLGLANLHRPGAPTALMLVSLGIGLTTLAAVALIEGNLRRQIGEQIPNGAPSFFFIDIQNDQAQRFDALVRGLPGVHEEQRVPSLRARIVAVKGIPVEQLRVSEDSAWALRGDRGLTYAATPPEGTRLTAGQWWAPDYKGPPLVSLDANLARGWGVGLGDTVALNILGRDLEFRIASLRDIEWRGLGLNFALVASPGLLESAPHTHIATIRADQAAEGGILRAVTDAFPNVTGISVREALDALGEMLGQLAMAMTSTAALTLIAGALVLAGAVAAGQARRIRDAVVLKTLGATRAQIRNAWLVEFGLLGVTAGLIAAAAGTLASWGVVRFVMRMDWVFLPGTLLLTVLGCAVLTLGMGWVGTALALRVRPAPLLRNE</sequence>
<dbReference type="EMBL" id="JAVVDO010000001">
    <property type="protein sequence ID" value="MDT8329503.1"/>
    <property type="molecule type" value="Genomic_DNA"/>
</dbReference>
<evidence type="ECO:0000313" key="11">
    <source>
        <dbReference type="Proteomes" id="UP001258945"/>
    </source>
</evidence>
<feature type="transmembrane region" description="Helical" evidence="7">
    <location>
        <begin position="812"/>
        <end position="836"/>
    </location>
</feature>
<feature type="compositionally biased region" description="Basic and acidic residues" evidence="6">
    <location>
        <begin position="141"/>
        <end position="150"/>
    </location>
</feature>
<comment type="caution">
    <text evidence="10">The sequence shown here is derived from an EMBL/GenBank/DDBJ whole genome shotgun (WGS) entry which is preliminary data.</text>
</comment>
<evidence type="ECO:0000259" key="8">
    <source>
        <dbReference type="Pfam" id="PF02687"/>
    </source>
</evidence>
<dbReference type="InterPro" id="IPR038766">
    <property type="entry name" value="Membrane_comp_ABC_pdt"/>
</dbReference>
<dbReference type="Pfam" id="PF02687">
    <property type="entry name" value="FtsX"/>
    <property type="match status" value="2"/>
</dbReference>
<keyword evidence="5 7" id="KW-0472">Membrane</keyword>
<dbReference type="PANTHER" id="PTHR30287">
    <property type="entry name" value="MEMBRANE COMPONENT OF PREDICTED ABC SUPERFAMILY METABOLITE UPTAKE TRANSPORTER"/>
    <property type="match status" value="1"/>
</dbReference>
<organism evidence="10 11">
    <name type="scientific">Roseomonas gilardii</name>
    <dbReference type="NCBI Taxonomy" id="257708"/>
    <lineage>
        <taxon>Bacteria</taxon>
        <taxon>Pseudomonadati</taxon>
        <taxon>Pseudomonadota</taxon>
        <taxon>Alphaproteobacteria</taxon>
        <taxon>Acetobacterales</taxon>
        <taxon>Roseomonadaceae</taxon>
        <taxon>Roseomonas</taxon>
    </lineage>
</organism>
<feature type="transmembrane region" description="Helical" evidence="7">
    <location>
        <begin position="404"/>
        <end position="423"/>
    </location>
</feature>
<feature type="transmembrane region" description="Helical" evidence="7">
    <location>
        <begin position="523"/>
        <end position="547"/>
    </location>
</feature>
<evidence type="ECO:0000256" key="7">
    <source>
        <dbReference type="SAM" id="Phobius"/>
    </source>
</evidence>
<keyword evidence="4 7" id="KW-1133">Transmembrane helix</keyword>
<evidence type="ECO:0000256" key="4">
    <source>
        <dbReference type="ARBA" id="ARBA00022989"/>
    </source>
</evidence>
<evidence type="ECO:0000259" key="9">
    <source>
        <dbReference type="Pfam" id="PF12704"/>
    </source>
</evidence>
<feature type="transmembrane region" description="Helical" evidence="7">
    <location>
        <begin position="450"/>
        <end position="470"/>
    </location>
</feature>
<reference evidence="10 11" key="1">
    <citation type="journal article" date="2019" name="Microb. Pathog.">
        <title>Comparison of VITEK 2, MALDI-TOF MS, 16S rRNA gene sequencing, and whole-genome sequencing for identification of Roseomonas mucosa.</title>
        <authorList>
            <person name="Rudolph W.W."/>
            <person name="Gunzer F."/>
            <person name="Trauth M."/>
            <person name="Bunk B."/>
            <person name="Bigge R."/>
            <person name="Schrottner P."/>
        </authorList>
    </citation>
    <scope>NUCLEOTIDE SEQUENCE [LARGE SCALE GENOMIC DNA]</scope>
    <source>
        <strain evidence="10 11">DSM 103800</strain>
    </source>
</reference>
<comment type="subcellular location">
    <subcellularLocation>
        <location evidence="1">Cell membrane</location>
        <topology evidence="1">Multi-pass membrane protein</topology>
    </subcellularLocation>
</comment>
<dbReference type="InterPro" id="IPR025857">
    <property type="entry name" value="MacB_PCD"/>
</dbReference>
<evidence type="ECO:0000256" key="3">
    <source>
        <dbReference type="ARBA" id="ARBA00022692"/>
    </source>
</evidence>
<feature type="domain" description="ABC3 transporter permease C-terminal" evidence="8">
    <location>
        <begin position="771"/>
        <end position="880"/>
    </location>
</feature>
<feature type="transmembrane region" description="Helical" evidence="7">
    <location>
        <begin position="356"/>
        <end position="384"/>
    </location>
</feature>
<proteinExistence type="predicted"/>
<accession>A0ABU3M9B1</accession>
<dbReference type="InterPro" id="IPR003838">
    <property type="entry name" value="ABC3_permease_C"/>
</dbReference>
<keyword evidence="11" id="KW-1185">Reference proteome</keyword>
<evidence type="ECO:0000256" key="5">
    <source>
        <dbReference type="ARBA" id="ARBA00023136"/>
    </source>
</evidence>
<gene>
    <name evidence="10" type="ORF">RQ831_00470</name>
</gene>
<feature type="domain" description="ABC3 transporter permease C-terminal" evidence="8">
    <location>
        <begin position="315"/>
        <end position="431"/>
    </location>
</feature>
<feature type="transmembrane region" description="Helical" evidence="7">
    <location>
        <begin position="771"/>
        <end position="791"/>
    </location>
</feature>
<keyword evidence="3 7" id="KW-0812">Transmembrane</keyword>
<dbReference type="Pfam" id="PF12704">
    <property type="entry name" value="MacB_PCD"/>
    <property type="match status" value="1"/>
</dbReference>
<dbReference type="PANTHER" id="PTHR30287:SF1">
    <property type="entry name" value="INNER MEMBRANE PROTEIN"/>
    <property type="match status" value="1"/>
</dbReference>
<evidence type="ECO:0000256" key="6">
    <source>
        <dbReference type="SAM" id="MobiDB-lite"/>
    </source>
</evidence>
<feature type="transmembrane region" description="Helical" evidence="7">
    <location>
        <begin position="476"/>
        <end position="502"/>
    </location>
</feature>
<keyword evidence="2" id="KW-1003">Cell membrane</keyword>
<dbReference type="Proteomes" id="UP001258945">
    <property type="component" value="Unassembled WGS sequence"/>
</dbReference>
<protein>
    <submittedName>
        <fullName evidence="10">FtsX-like permease family protein</fullName>
    </submittedName>
</protein>
<feature type="region of interest" description="Disordered" evidence="6">
    <location>
        <begin position="165"/>
        <end position="186"/>
    </location>
</feature>
<evidence type="ECO:0000313" key="10">
    <source>
        <dbReference type="EMBL" id="MDT8329503.1"/>
    </source>
</evidence>